<evidence type="ECO:0000313" key="3">
    <source>
        <dbReference type="Proteomes" id="UP000509346"/>
    </source>
</evidence>
<feature type="compositionally biased region" description="Acidic residues" evidence="1">
    <location>
        <begin position="1"/>
        <end position="20"/>
    </location>
</feature>
<dbReference type="OrthoDB" id="246032at2157"/>
<protein>
    <submittedName>
        <fullName evidence="2">Uncharacterized protein</fullName>
    </submittedName>
</protein>
<dbReference type="KEGG" id="hpel:HZS54_25235"/>
<dbReference type="Proteomes" id="UP000509346">
    <property type="component" value="Chromosome"/>
</dbReference>
<dbReference type="EMBL" id="CP058909">
    <property type="protein sequence ID" value="QLH84745.1"/>
    <property type="molecule type" value="Genomic_DNA"/>
</dbReference>
<dbReference type="Pfam" id="PF24366">
    <property type="entry name" value="DUF7522"/>
    <property type="match status" value="1"/>
</dbReference>
<dbReference type="AlphaFoldDB" id="A0A7D5PDN9"/>
<feature type="region of interest" description="Disordered" evidence="1">
    <location>
        <begin position="1"/>
        <end position="23"/>
    </location>
</feature>
<gene>
    <name evidence="2" type="ORF">HZS54_25235</name>
</gene>
<accession>A0A7D5PDN9</accession>
<dbReference type="GeneID" id="56085970"/>
<dbReference type="RefSeq" id="WP_179919823.1">
    <property type="nucleotide sequence ID" value="NZ_CP058909.1"/>
</dbReference>
<evidence type="ECO:0000256" key="1">
    <source>
        <dbReference type="SAM" id="MobiDB-lite"/>
    </source>
</evidence>
<reference evidence="2 3" key="1">
    <citation type="submission" date="2020-07" db="EMBL/GenBank/DDBJ databases">
        <title>Halosimplex litoreum sp. nov. and Halosimplex rubrum sp. nov., isolated from different salt environments.</title>
        <authorList>
            <person name="Cui H."/>
        </authorList>
    </citation>
    <scope>NUCLEOTIDE SEQUENCE [LARGE SCALE GENOMIC DNA]</scope>
    <source>
        <strain evidence="2 3">R2</strain>
    </source>
</reference>
<dbReference type="InterPro" id="IPR055944">
    <property type="entry name" value="DUF7522"/>
</dbReference>
<keyword evidence="3" id="KW-1185">Reference proteome</keyword>
<name>A0A7D5PDN9_9EURY</name>
<sequence length="136" mass="15271">MTDSPDEELDDIESDLADASEEGREIVEQIRESDEGALRAAVRYGGDDHEVVYLREDIAAQFSDAELEERVETLVMKGLGDPAQEGALFDFGTLDATVRWYDSVVVAHFPVREWSGLVFTFDRDSESLGDIVDEYF</sequence>
<organism evidence="2 3">
    <name type="scientific">Halosimplex pelagicum</name>
    <dbReference type="NCBI Taxonomy" id="869886"/>
    <lineage>
        <taxon>Archaea</taxon>
        <taxon>Methanobacteriati</taxon>
        <taxon>Methanobacteriota</taxon>
        <taxon>Stenosarchaea group</taxon>
        <taxon>Halobacteria</taxon>
        <taxon>Halobacteriales</taxon>
        <taxon>Haloarculaceae</taxon>
        <taxon>Halosimplex</taxon>
    </lineage>
</organism>
<evidence type="ECO:0000313" key="2">
    <source>
        <dbReference type="EMBL" id="QLH84745.1"/>
    </source>
</evidence>
<proteinExistence type="predicted"/>